<keyword evidence="2" id="KW-1185">Reference proteome</keyword>
<name>A0A1H2JML3_9BACT</name>
<proteinExistence type="predicted"/>
<dbReference type="EMBL" id="FNLL01000013">
    <property type="protein sequence ID" value="SDU57744.1"/>
    <property type="molecule type" value="Genomic_DNA"/>
</dbReference>
<dbReference type="RefSeq" id="WP_092237503.1">
    <property type="nucleotide sequence ID" value="NZ_FNLL01000013.1"/>
</dbReference>
<evidence type="ECO:0000313" key="1">
    <source>
        <dbReference type="EMBL" id="SDU57744.1"/>
    </source>
</evidence>
<sequence length="296" mass="35190">MQFEFYIVNHSFEYRDGISKEKIENKIKSLSNDYDYIRQYKETDKIYVNPDIYDAIIFPELTICDFLYSPKGRKNFDRDTIAFLSNIIDKSEETSLTSKEIVGDLLPKHNENKVYGLLCLHRLDGIDAEYLVYNKNNWLNFHRYFLSIYSHDALFFIDECKKYYPDLYFHENNYQSIKALISNSIKTVVHYLNGLSNNFLKCKQETNNRIDLLKKFNSISNFDLDASPEGDVSRKKELTFYFINNHKKDVPVYCELHLKLLYDDTRKVKQNRIYFHEGKEDIEEGKILIGHIGKHL</sequence>
<dbReference type="Proteomes" id="UP000199608">
    <property type="component" value="Unassembled WGS sequence"/>
</dbReference>
<organism evidence="1 2">
    <name type="scientific">Desulfobacula phenolica</name>
    <dbReference type="NCBI Taxonomy" id="90732"/>
    <lineage>
        <taxon>Bacteria</taxon>
        <taxon>Pseudomonadati</taxon>
        <taxon>Thermodesulfobacteriota</taxon>
        <taxon>Desulfobacteria</taxon>
        <taxon>Desulfobacterales</taxon>
        <taxon>Desulfobacteraceae</taxon>
        <taxon>Desulfobacula</taxon>
    </lineage>
</organism>
<dbReference type="AlphaFoldDB" id="A0A1H2JML3"/>
<accession>A0A1H2JML3</accession>
<protein>
    <submittedName>
        <fullName evidence="1">Uncharacterized protein</fullName>
    </submittedName>
</protein>
<evidence type="ECO:0000313" key="2">
    <source>
        <dbReference type="Proteomes" id="UP000199608"/>
    </source>
</evidence>
<reference evidence="2" key="1">
    <citation type="submission" date="2016-10" db="EMBL/GenBank/DDBJ databases">
        <authorList>
            <person name="Varghese N."/>
            <person name="Submissions S."/>
        </authorList>
    </citation>
    <scope>NUCLEOTIDE SEQUENCE [LARGE SCALE GENOMIC DNA]</scope>
    <source>
        <strain evidence="2">DSM 3384</strain>
    </source>
</reference>
<gene>
    <name evidence="1" type="ORF">SAMN04487931_113123</name>
</gene>